<feature type="transmembrane region" description="Helical" evidence="1">
    <location>
        <begin position="55"/>
        <end position="75"/>
    </location>
</feature>
<keyword evidence="1" id="KW-1133">Transmembrane helix</keyword>
<dbReference type="Pfam" id="PF06197">
    <property type="entry name" value="DUF998"/>
    <property type="match status" value="1"/>
</dbReference>
<sequence>MTRSGPDGRVGDYPRRDSVEFLMSVSEVGWHGMPMTSTGGSGRDSAGVAWAGESIVTAAVIVALLPLGFLHLSSIGSLDPLTAVISDYVFQPGGYALLGAAAIGLAVACVALATGLQRAGLPSARVPARLFLSAAVALVLVALFPTHTPGTTPGLVSTVHRIAGGWVFAVLPLAALLVAVHARTVPAWQPAAVPLTWAAVIAAVISTFFLLNHVPIVIAGSPFFPFLGGVQRVLCAAVIVVLVMTARATRLAAERVLEPVPVSPSLRGAA</sequence>
<feature type="transmembrane region" description="Helical" evidence="1">
    <location>
        <begin position="95"/>
        <end position="116"/>
    </location>
</feature>
<keyword evidence="1" id="KW-0812">Transmembrane</keyword>
<dbReference type="InterPro" id="IPR009339">
    <property type="entry name" value="DUF998"/>
</dbReference>
<feature type="transmembrane region" description="Helical" evidence="1">
    <location>
        <begin position="192"/>
        <end position="211"/>
    </location>
</feature>
<feature type="transmembrane region" description="Helical" evidence="1">
    <location>
        <begin position="159"/>
        <end position="180"/>
    </location>
</feature>
<proteinExistence type="predicted"/>
<dbReference type="Proteomes" id="UP000319818">
    <property type="component" value="Unassembled WGS sequence"/>
</dbReference>
<evidence type="ECO:0000313" key="3">
    <source>
        <dbReference type="Proteomes" id="UP000319818"/>
    </source>
</evidence>
<dbReference type="AlphaFoldDB" id="A0A543GEZ4"/>
<evidence type="ECO:0000313" key="2">
    <source>
        <dbReference type="EMBL" id="TQM44650.1"/>
    </source>
</evidence>
<organism evidence="2 3">
    <name type="scientific">Pseudonocardia cypriaca</name>
    <dbReference type="NCBI Taxonomy" id="882449"/>
    <lineage>
        <taxon>Bacteria</taxon>
        <taxon>Bacillati</taxon>
        <taxon>Actinomycetota</taxon>
        <taxon>Actinomycetes</taxon>
        <taxon>Pseudonocardiales</taxon>
        <taxon>Pseudonocardiaceae</taxon>
        <taxon>Pseudonocardia</taxon>
    </lineage>
</organism>
<dbReference type="EMBL" id="VFPH01000001">
    <property type="protein sequence ID" value="TQM44650.1"/>
    <property type="molecule type" value="Genomic_DNA"/>
</dbReference>
<accession>A0A543GEZ4</accession>
<gene>
    <name evidence="2" type="ORF">FB388_2021</name>
</gene>
<comment type="caution">
    <text evidence="2">The sequence shown here is derived from an EMBL/GenBank/DDBJ whole genome shotgun (WGS) entry which is preliminary data.</text>
</comment>
<keyword evidence="3" id="KW-1185">Reference proteome</keyword>
<name>A0A543GEZ4_9PSEU</name>
<keyword evidence="1" id="KW-0472">Membrane</keyword>
<reference evidence="2 3" key="1">
    <citation type="submission" date="2019-06" db="EMBL/GenBank/DDBJ databases">
        <title>Sequencing the genomes of 1000 actinobacteria strains.</title>
        <authorList>
            <person name="Klenk H.-P."/>
        </authorList>
    </citation>
    <scope>NUCLEOTIDE SEQUENCE [LARGE SCALE GENOMIC DNA]</scope>
    <source>
        <strain evidence="2 3">DSM 45511</strain>
    </source>
</reference>
<feature type="transmembrane region" description="Helical" evidence="1">
    <location>
        <begin position="128"/>
        <end position="147"/>
    </location>
</feature>
<evidence type="ECO:0000256" key="1">
    <source>
        <dbReference type="SAM" id="Phobius"/>
    </source>
</evidence>
<feature type="transmembrane region" description="Helical" evidence="1">
    <location>
        <begin position="223"/>
        <end position="245"/>
    </location>
</feature>
<dbReference type="OrthoDB" id="3578750at2"/>
<protein>
    <submittedName>
        <fullName evidence="2">Uncharacterized protein DUF998</fullName>
    </submittedName>
</protein>